<dbReference type="Proteomes" id="UP000190285">
    <property type="component" value="Unassembled WGS sequence"/>
</dbReference>
<dbReference type="InterPro" id="IPR036264">
    <property type="entry name" value="Bact_exopeptidase_dim_dom"/>
</dbReference>
<feature type="binding site" evidence="2">
    <location>
        <position position="367"/>
    </location>
    <ligand>
        <name>Mn(2+)</name>
        <dbReference type="ChEBI" id="CHEBI:29035"/>
        <label>2</label>
    </ligand>
</feature>
<dbReference type="Pfam" id="PF07687">
    <property type="entry name" value="M20_dimer"/>
    <property type="match status" value="1"/>
</dbReference>
<evidence type="ECO:0000313" key="4">
    <source>
        <dbReference type="EMBL" id="SKC69467.1"/>
    </source>
</evidence>
<dbReference type="GO" id="GO:0050118">
    <property type="term" value="F:N-acetyldiaminopimelate deacetylase activity"/>
    <property type="evidence" value="ECO:0007669"/>
    <property type="project" value="UniProtKB-ARBA"/>
</dbReference>
<dbReference type="CDD" id="cd03886">
    <property type="entry name" value="M20_Acy1"/>
    <property type="match status" value="1"/>
</dbReference>
<keyword evidence="1 4" id="KW-0378">Hydrolase</keyword>
<dbReference type="InterPro" id="IPR017439">
    <property type="entry name" value="Amidohydrolase"/>
</dbReference>
<evidence type="ECO:0000256" key="2">
    <source>
        <dbReference type="PIRSR" id="PIRSR005962-1"/>
    </source>
</evidence>
<feature type="binding site" evidence="2">
    <location>
        <position position="106"/>
    </location>
    <ligand>
        <name>Mn(2+)</name>
        <dbReference type="ChEBI" id="CHEBI:29035"/>
        <label>2</label>
    </ligand>
</feature>
<dbReference type="RefSeq" id="WP_079491716.1">
    <property type="nucleotide sequence ID" value="NZ_FUZT01000005.1"/>
</dbReference>
<dbReference type="Pfam" id="PF01546">
    <property type="entry name" value="Peptidase_M20"/>
    <property type="match status" value="1"/>
</dbReference>
<organism evidence="4 5">
    <name type="scientific">Maledivibacter halophilus</name>
    <dbReference type="NCBI Taxonomy" id="36842"/>
    <lineage>
        <taxon>Bacteria</taxon>
        <taxon>Bacillati</taxon>
        <taxon>Bacillota</taxon>
        <taxon>Clostridia</taxon>
        <taxon>Peptostreptococcales</taxon>
        <taxon>Caminicellaceae</taxon>
        <taxon>Maledivibacter</taxon>
    </lineage>
</organism>
<dbReference type="FunFam" id="3.30.70.360:FF:000001">
    <property type="entry name" value="N-acetyldiaminopimelate deacetylase"/>
    <property type="match status" value="1"/>
</dbReference>
<dbReference type="Gene3D" id="3.30.70.360">
    <property type="match status" value="1"/>
</dbReference>
<feature type="binding site" evidence="2">
    <location>
        <position position="108"/>
    </location>
    <ligand>
        <name>Mn(2+)</name>
        <dbReference type="ChEBI" id="CHEBI:29035"/>
        <label>2</label>
    </ligand>
</feature>
<reference evidence="4 5" key="1">
    <citation type="submission" date="2017-02" db="EMBL/GenBank/DDBJ databases">
        <authorList>
            <person name="Peterson S.W."/>
        </authorList>
    </citation>
    <scope>NUCLEOTIDE SEQUENCE [LARGE SCALE GENOMIC DNA]</scope>
    <source>
        <strain evidence="4 5">M1</strain>
    </source>
</reference>
<evidence type="ECO:0000313" key="5">
    <source>
        <dbReference type="Proteomes" id="UP000190285"/>
    </source>
</evidence>
<keyword evidence="2" id="KW-0464">Manganese</keyword>
<dbReference type="AlphaFoldDB" id="A0A1T5L0B5"/>
<evidence type="ECO:0000259" key="3">
    <source>
        <dbReference type="Pfam" id="PF07687"/>
    </source>
</evidence>
<feature type="binding site" evidence="2">
    <location>
        <position position="168"/>
    </location>
    <ligand>
        <name>Mn(2+)</name>
        <dbReference type="ChEBI" id="CHEBI:29035"/>
        <label>2</label>
    </ligand>
</feature>
<dbReference type="SUPFAM" id="SSF53187">
    <property type="entry name" value="Zn-dependent exopeptidases"/>
    <property type="match status" value="1"/>
</dbReference>
<sequence>MKYIDFKRDAINMRDELVEIRRSLHKIPEIGFNEHETSKFIKRYLEEEISIPFRSGLAGGTGIAATLEGAYPGPTIAIRTDIDALPIEERTELPFSSRNKGYMHACGHDGHMAIVLGTAKLLKKYASQLKGNVKFIFQPAEELSLGAKKMIDDGALENPKVDAIFGFHIWPEFEKNKIGIKDGTIMSAGDKFDIEIMGKGSHGAEPYKGIDPVIVTAEIISAIQTIVSREMDLLRNTAVVSIGTLNGGTAFNIIPERVKISGTIRSTDEKVQNRIPQSIKRIVEGISKAHNAKFLFKNTNVFPLTVNDEYIAKTSYEELKQSMEDEKVEWLKYPGMASEDFSQYLSIVPGMYFFIGAREDNRHTDLHNPDYNFDEDVLTLGVEAVTTLVYNFLEKNLVKNDSI</sequence>
<dbReference type="PANTHER" id="PTHR11014:SF63">
    <property type="entry name" value="METALLOPEPTIDASE, PUTATIVE (AFU_ORTHOLOGUE AFUA_6G09600)-RELATED"/>
    <property type="match status" value="1"/>
</dbReference>
<comment type="cofactor">
    <cofactor evidence="2">
        <name>Mn(2+)</name>
        <dbReference type="ChEBI" id="CHEBI:29035"/>
    </cofactor>
    <text evidence="2">The Mn(2+) ion enhances activity.</text>
</comment>
<dbReference type="PANTHER" id="PTHR11014">
    <property type="entry name" value="PEPTIDASE M20 FAMILY MEMBER"/>
    <property type="match status" value="1"/>
</dbReference>
<dbReference type="InterPro" id="IPR002933">
    <property type="entry name" value="Peptidase_M20"/>
</dbReference>
<keyword evidence="2" id="KW-0479">Metal-binding</keyword>
<dbReference type="GO" id="GO:0046872">
    <property type="term" value="F:metal ion binding"/>
    <property type="evidence" value="ECO:0007669"/>
    <property type="project" value="UniProtKB-KW"/>
</dbReference>
<name>A0A1T5L0B5_9FIRM</name>
<feature type="domain" description="Peptidase M20 dimerisation" evidence="3">
    <location>
        <begin position="192"/>
        <end position="285"/>
    </location>
</feature>
<dbReference type="SUPFAM" id="SSF55031">
    <property type="entry name" value="Bacterial exopeptidase dimerisation domain"/>
    <property type="match status" value="1"/>
</dbReference>
<dbReference type="STRING" id="36842.SAMN02194393_02263"/>
<protein>
    <submittedName>
        <fullName evidence="4">Amidohydrolase</fullName>
    </submittedName>
</protein>
<feature type="binding site" evidence="2">
    <location>
        <position position="142"/>
    </location>
    <ligand>
        <name>Mn(2+)</name>
        <dbReference type="ChEBI" id="CHEBI:29035"/>
        <label>2</label>
    </ligand>
</feature>
<accession>A0A1T5L0B5</accession>
<dbReference type="EMBL" id="FUZT01000005">
    <property type="protein sequence ID" value="SKC69467.1"/>
    <property type="molecule type" value="Genomic_DNA"/>
</dbReference>
<dbReference type="NCBIfam" id="TIGR01891">
    <property type="entry name" value="amidohydrolases"/>
    <property type="match status" value="1"/>
</dbReference>
<proteinExistence type="predicted"/>
<evidence type="ECO:0000256" key="1">
    <source>
        <dbReference type="ARBA" id="ARBA00022801"/>
    </source>
</evidence>
<gene>
    <name evidence="4" type="ORF">SAMN02194393_02263</name>
</gene>
<dbReference type="GO" id="GO:0019877">
    <property type="term" value="P:diaminopimelate biosynthetic process"/>
    <property type="evidence" value="ECO:0007669"/>
    <property type="project" value="UniProtKB-ARBA"/>
</dbReference>
<dbReference type="PIRSF" id="PIRSF005962">
    <property type="entry name" value="Pept_M20D_amidohydro"/>
    <property type="match status" value="1"/>
</dbReference>
<keyword evidence="5" id="KW-1185">Reference proteome</keyword>
<dbReference type="Gene3D" id="3.40.630.10">
    <property type="entry name" value="Zn peptidases"/>
    <property type="match status" value="1"/>
</dbReference>
<dbReference type="OrthoDB" id="9776731at2"/>
<dbReference type="InterPro" id="IPR011650">
    <property type="entry name" value="Peptidase_M20_dimer"/>
</dbReference>